<evidence type="ECO:0000256" key="1">
    <source>
        <dbReference type="SAM" id="Coils"/>
    </source>
</evidence>
<name>A0A9J6H540_HAELO</name>
<dbReference type="EMBL" id="JABSTR010000432">
    <property type="protein sequence ID" value="KAH9382822.1"/>
    <property type="molecule type" value="Genomic_DNA"/>
</dbReference>
<evidence type="ECO:0008006" key="4">
    <source>
        <dbReference type="Google" id="ProtNLM"/>
    </source>
</evidence>
<proteinExistence type="predicted"/>
<evidence type="ECO:0000313" key="3">
    <source>
        <dbReference type="Proteomes" id="UP000821853"/>
    </source>
</evidence>
<keyword evidence="1" id="KW-0175">Coiled coil</keyword>
<dbReference type="Gene3D" id="3.30.70.1820">
    <property type="entry name" value="L1 transposable element, RRM domain"/>
    <property type="match status" value="1"/>
</dbReference>
<dbReference type="VEuPathDB" id="VectorBase:HLOH_054227"/>
<reference evidence="2 3" key="1">
    <citation type="journal article" date="2020" name="Cell">
        <title>Large-Scale Comparative Analyses of Tick Genomes Elucidate Their Genetic Diversity and Vector Capacities.</title>
        <authorList>
            <consortium name="Tick Genome and Microbiome Consortium (TIGMIC)"/>
            <person name="Jia N."/>
            <person name="Wang J."/>
            <person name="Shi W."/>
            <person name="Du L."/>
            <person name="Sun Y."/>
            <person name="Zhan W."/>
            <person name="Jiang J.F."/>
            <person name="Wang Q."/>
            <person name="Zhang B."/>
            <person name="Ji P."/>
            <person name="Bell-Sakyi L."/>
            <person name="Cui X.M."/>
            <person name="Yuan T.T."/>
            <person name="Jiang B.G."/>
            <person name="Yang W.F."/>
            <person name="Lam T.T."/>
            <person name="Chang Q.C."/>
            <person name="Ding S.J."/>
            <person name="Wang X.J."/>
            <person name="Zhu J.G."/>
            <person name="Ruan X.D."/>
            <person name="Zhao L."/>
            <person name="Wei J.T."/>
            <person name="Ye R.Z."/>
            <person name="Que T.C."/>
            <person name="Du C.H."/>
            <person name="Zhou Y.H."/>
            <person name="Cheng J.X."/>
            <person name="Dai P.F."/>
            <person name="Guo W.B."/>
            <person name="Han X.H."/>
            <person name="Huang E.J."/>
            <person name="Li L.F."/>
            <person name="Wei W."/>
            <person name="Gao Y.C."/>
            <person name="Liu J.Z."/>
            <person name="Shao H.Z."/>
            <person name="Wang X."/>
            <person name="Wang C.C."/>
            <person name="Yang T.C."/>
            <person name="Huo Q.B."/>
            <person name="Li W."/>
            <person name="Chen H.Y."/>
            <person name="Chen S.E."/>
            <person name="Zhou L.G."/>
            <person name="Ni X.B."/>
            <person name="Tian J.H."/>
            <person name="Sheng Y."/>
            <person name="Liu T."/>
            <person name="Pan Y.S."/>
            <person name="Xia L.Y."/>
            <person name="Li J."/>
            <person name="Zhao F."/>
            <person name="Cao W.C."/>
        </authorList>
    </citation>
    <scope>NUCLEOTIDE SEQUENCE [LARGE SCALE GENOMIC DNA]</scope>
    <source>
        <strain evidence="2">HaeL-2018</strain>
    </source>
</reference>
<dbReference type="Proteomes" id="UP000821853">
    <property type="component" value="Unassembled WGS sequence"/>
</dbReference>
<comment type="caution">
    <text evidence="2">The sequence shown here is derived from an EMBL/GenBank/DDBJ whole genome shotgun (WGS) entry which is preliminary data.</text>
</comment>
<gene>
    <name evidence="2" type="ORF">HPB48_023384</name>
</gene>
<accession>A0A9J6H540</accession>
<feature type="coiled-coil region" evidence="1">
    <location>
        <begin position="19"/>
        <end position="53"/>
    </location>
</feature>
<dbReference type="OMA" id="MSPRTIY"/>
<dbReference type="PANTHER" id="PTHR11505">
    <property type="entry name" value="L1 TRANSPOSABLE ELEMENT-RELATED"/>
    <property type="match status" value="1"/>
</dbReference>
<organism evidence="2 3">
    <name type="scientific">Haemaphysalis longicornis</name>
    <name type="common">Bush tick</name>
    <dbReference type="NCBI Taxonomy" id="44386"/>
    <lineage>
        <taxon>Eukaryota</taxon>
        <taxon>Metazoa</taxon>
        <taxon>Ecdysozoa</taxon>
        <taxon>Arthropoda</taxon>
        <taxon>Chelicerata</taxon>
        <taxon>Arachnida</taxon>
        <taxon>Acari</taxon>
        <taxon>Parasitiformes</taxon>
        <taxon>Ixodida</taxon>
        <taxon>Ixodoidea</taxon>
        <taxon>Ixodidae</taxon>
        <taxon>Haemaphysalinae</taxon>
        <taxon>Haemaphysalis</taxon>
    </lineage>
</organism>
<dbReference type="InterPro" id="IPR004244">
    <property type="entry name" value="Transposase_22"/>
</dbReference>
<sequence>MLKALKELQSGQSAMLEQLKAIQTTLVEHEKTFREMKERLDKIESDHASLETMRPLLTGLQSDADSNAHHIKVLTARINDSENRSRRNNLVFYGHQDTQNESWEESEKIVIEHCNRLLQTTVQPRDIERAHRIGTFRAGKCRPIIVKFAHFKDKDHILSLSSKLKDTDFSISQDLSPSTRLARKRLIEFGKTQNSSYKLRHETLTVNNKTYVFDHASNTVVEKSS</sequence>
<keyword evidence="3" id="KW-1185">Reference proteome</keyword>
<evidence type="ECO:0000313" key="2">
    <source>
        <dbReference type="EMBL" id="KAH9382822.1"/>
    </source>
</evidence>
<dbReference type="OrthoDB" id="6509394at2759"/>
<protein>
    <recommendedName>
        <fullName evidence="4">Endonuclease-reverse transcriptase</fullName>
    </recommendedName>
</protein>
<dbReference type="AlphaFoldDB" id="A0A9J6H540"/>